<evidence type="ECO:0000313" key="1">
    <source>
        <dbReference type="EMBL" id="DAE92452.1"/>
    </source>
</evidence>
<proteinExistence type="predicted"/>
<name>A0A8S5RTH0_9CAUD</name>
<protein>
    <submittedName>
        <fullName evidence="1">Uncharacterized protein</fullName>
    </submittedName>
</protein>
<dbReference type="EMBL" id="BK057800">
    <property type="protein sequence ID" value="DAE92452.1"/>
    <property type="molecule type" value="Genomic_DNA"/>
</dbReference>
<reference evidence="1" key="1">
    <citation type="journal article" date="2021" name="Proc. Natl. Acad. Sci. U.S.A.">
        <title>A Catalog of Tens of Thousands of Viruses from Human Metagenomes Reveals Hidden Associations with Chronic Diseases.</title>
        <authorList>
            <person name="Tisza M.J."/>
            <person name="Buck C.B."/>
        </authorList>
    </citation>
    <scope>NUCLEOTIDE SEQUENCE</scope>
    <source>
        <strain evidence="1">Ct7CH26</strain>
    </source>
</reference>
<accession>A0A8S5RTH0</accession>
<sequence length="29" mass="3507">MFVIFHLVIFCTMVKWKTKFKSLSLLCEN</sequence>
<organism evidence="1">
    <name type="scientific">Myoviridae sp. ct7CH26</name>
    <dbReference type="NCBI Taxonomy" id="2827604"/>
    <lineage>
        <taxon>Viruses</taxon>
        <taxon>Duplodnaviria</taxon>
        <taxon>Heunggongvirae</taxon>
        <taxon>Uroviricota</taxon>
        <taxon>Caudoviricetes</taxon>
    </lineage>
</organism>